<name>A0A0M4QEE5_9MICC</name>
<keyword evidence="2" id="KW-1185">Reference proteome</keyword>
<dbReference type="Proteomes" id="UP000062833">
    <property type="component" value="Chromosome"/>
</dbReference>
<dbReference type="PATRIC" id="fig|656366.3.peg.779"/>
<accession>A0A0M4QEE5</accession>
<evidence type="ECO:0000313" key="1">
    <source>
        <dbReference type="EMBL" id="ALE91630.1"/>
    </source>
</evidence>
<organism evidence="1 2">
    <name type="scientific">Arthrobacter alpinus</name>
    <dbReference type="NCBI Taxonomy" id="656366"/>
    <lineage>
        <taxon>Bacteria</taxon>
        <taxon>Bacillati</taxon>
        <taxon>Actinomycetota</taxon>
        <taxon>Actinomycetes</taxon>
        <taxon>Micrococcales</taxon>
        <taxon>Micrococcaceae</taxon>
        <taxon>Arthrobacter</taxon>
    </lineage>
</organism>
<dbReference type="OrthoDB" id="4726228at2"/>
<evidence type="ECO:0000313" key="2">
    <source>
        <dbReference type="Proteomes" id="UP000062833"/>
    </source>
</evidence>
<sequence length="72" mass="8362">MRPVIAALLEIIAKYQRSVEDLTHWLCTRTGQWDDDRPVDRLDEPAVVLEAVKSHYGVQWWSGRVVNLSRKS</sequence>
<dbReference type="AlphaFoldDB" id="A0A0M4QEE5"/>
<reference evidence="2" key="1">
    <citation type="submission" date="2015-09" db="EMBL/GenBank/DDBJ databases">
        <title>Complete genome of Arthrobacter alpinus strain R3.8.</title>
        <authorList>
            <person name="See-Too W.S."/>
            <person name="Chan K.G."/>
        </authorList>
    </citation>
    <scope>NUCLEOTIDE SEQUENCE [LARGE SCALE GENOMIC DNA]</scope>
    <source>
        <strain evidence="2">R3.8</strain>
    </source>
</reference>
<dbReference type="KEGG" id="aaq:AOC05_03575"/>
<gene>
    <name evidence="1" type="ORF">AOC05_03575</name>
</gene>
<protein>
    <submittedName>
        <fullName evidence="1">Uncharacterized protein</fullName>
    </submittedName>
</protein>
<dbReference type="EMBL" id="CP012677">
    <property type="protein sequence ID" value="ALE91630.1"/>
    <property type="molecule type" value="Genomic_DNA"/>
</dbReference>
<proteinExistence type="predicted"/>